<comment type="caution">
    <text evidence="4">The sequence shown here is derived from an EMBL/GenBank/DDBJ whole genome shotgun (WGS) entry which is preliminary data.</text>
</comment>
<feature type="DNA-binding region" description="H-T-H motif" evidence="2">
    <location>
        <begin position="24"/>
        <end position="43"/>
    </location>
</feature>
<feature type="domain" description="HTH tetR-type" evidence="3">
    <location>
        <begin position="1"/>
        <end position="61"/>
    </location>
</feature>
<dbReference type="InterPro" id="IPR009057">
    <property type="entry name" value="Homeodomain-like_sf"/>
</dbReference>
<dbReference type="InterPro" id="IPR050624">
    <property type="entry name" value="HTH-type_Tx_Regulator"/>
</dbReference>
<dbReference type="SUPFAM" id="SSF46689">
    <property type="entry name" value="Homeodomain-like"/>
    <property type="match status" value="1"/>
</dbReference>
<name>A0A5J4IY79_9FLAO</name>
<gene>
    <name evidence="4" type="ORF">ULMA_08980</name>
</gene>
<evidence type="ECO:0000313" key="4">
    <source>
        <dbReference type="EMBL" id="GER58790.1"/>
    </source>
</evidence>
<protein>
    <recommendedName>
        <fullName evidence="3">HTH tetR-type domain-containing protein</fullName>
    </recommendedName>
</protein>
<keyword evidence="5" id="KW-1185">Reference proteome</keyword>
<evidence type="ECO:0000256" key="2">
    <source>
        <dbReference type="PROSITE-ProRule" id="PRU00335"/>
    </source>
</evidence>
<dbReference type="AlphaFoldDB" id="A0A5J4IY79"/>
<reference evidence="4 5" key="1">
    <citation type="submission" date="2019-08" db="EMBL/GenBank/DDBJ databases">
        <title>Draft genome sequence of Ulvibacter marinus type strain NBRC 109484.</title>
        <authorList>
            <person name="Kawano K."/>
            <person name="Ushijima N."/>
            <person name="Kihara M."/>
            <person name="Itoh H."/>
        </authorList>
    </citation>
    <scope>NUCLEOTIDE SEQUENCE [LARGE SCALE GENOMIC DNA]</scope>
    <source>
        <strain evidence="4 5">NBRC 109484</strain>
    </source>
</reference>
<accession>A0A5J4IY79</accession>
<dbReference type="PROSITE" id="PS50977">
    <property type="entry name" value="HTH_TETR_2"/>
    <property type="match status" value="1"/>
</dbReference>
<evidence type="ECO:0000313" key="5">
    <source>
        <dbReference type="Proteomes" id="UP000326509"/>
    </source>
</evidence>
<proteinExistence type="predicted"/>
<dbReference type="RefSeq" id="WP_151672844.1">
    <property type="nucleotide sequence ID" value="NZ_BKCG01000001.1"/>
</dbReference>
<sequence>MITKEYIIEVTTQLYLKNGVKAVTIADISKELSTSKRTIYNHFLDKTDLMQACIEQYLSVIRSSNDEIINTCSSAIEAMGMIHQQILKRADYSNANFYKDILKNYPSVLKDSYVKNSEFAFRELLYLSKWGVKDGLFRKDLDPEVTMATVQTLLKLCNNTKKFPPEQFSKARLTEGIMVTYLRGLCTEKGLLEVEKQKHLYLID</sequence>
<dbReference type="GO" id="GO:0003677">
    <property type="term" value="F:DNA binding"/>
    <property type="evidence" value="ECO:0007669"/>
    <property type="project" value="UniProtKB-UniRule"/>
</dbReference>
<dbReference type="Pfam" id="PF00440">
    <property type="entry name" value="TetR_N"/>
    <property type="match status" value="1"/>
</dbReference>
<dbReference type="Gene3D" id="1.10.357.10">
    <property type="entry name" value="Tetracycline Repressor, domain 2"/>
    <property type="match status" value="1"/>
</dbReference>
<evidence type="ECO:0000256" key="1">
    <source>
        <dbReference type="ARBA" id="ARBA00023125"/>
    </source>
</evidence>
<evidence type="ECO:0000259" key="3">
    <source>
        <dbReference type="PROSITE" id="PS50977"/>
    </source>
</evidence>
<dbReference type="PANTHER" id="PTHR43479:SF11">
    <property type="entry name" value="ACREF_ENVCD OPERON REPRESSOR-RELATED"/>
    <property type="match status" value="1"/>
</dbReference>
<dbReference type="EMBL" id="BKCG01000001">
    <property type="protein sequence ID" value="GER58790.1"/>
    <property type="molecule type" value="Genomic_DNA"/>
</dbReference>
<dbReference type="InterPro" id="IPR001647">
    <property type="entry name" value="HTH_TetR"/>
</dbReference>
<dbReference type="PANTHER" id="PTHR43479">
    <property type="entry name" value="ACREF/ENVCD OPERON REPRESSOR-RELATED"/>
    <property type="match status" value="1"/>
</dbReference>
<keyword evidence="1 2" id="KW-0238">DNA-binding</keyword>
<dbReference type="PRINTS" id="PR00455">
    <property type="entry name" value="HTHTETR"/>
</dbReference>
<organism evidence="4 5">
    <name type="scientific">Patiriisocius marinus</name>
    <dbReference type="NCBI Taxonomy" id="1397112"/>
    <lineage>
        <taxon>Bacteria</taxon>
        <taxon>Pseudomonadati</taxon>
        <taxon>Bacteroidota</taxon>
        <taxon>Flavobacteriia</taxon>
        <taxon>Flavobacteriales</taxon>
        <taxon>Flavobacteriaceae</taxon>
        <taxon>Patiriisocius</taxon>
    </lineage>
</organism>
<dbReference type="Proteomes" id="UP000326509">
    <property type="component" value="Unassembled WGS sequence"/>
</dbReference>
<dbReference type="OrthoDB" id="881297at2"/>